<dbReference type="InterPro" id="IPR018356">
    <property type="entry name" value="Tscrpt_reg_HTH_DeoR_CS"/>
</dbReference>
<proteinExistence type="predicted"/>
<dbReference type="PROSITE" id="PS51000">
    <property type="entry name" value="HTH_DEOR_2"/>
    <property type="match status" value="1"/>
</dbReference>
<dbReference type="AlphaFoldDB" id="A0A7X0MUZ1"/>
<dbReference type="GO" id="GO:0003677">
    <property type="term" value="F:DNA binding"/>
    <property type="evidence" value="ECO:0007669"/>
    <property type="project" value="UniProtKB-KW"/>
</dbReference>
<dbReference type="Proteomes" id="UP000585437">
    <property type="component" value="Unassembled WGS sequence"/>
</dbReference>
<feature type="domain" description="HTH deoR-type" evidence="4">
    <location>
        <begin position="3"/>
        <end position="58"/>
    </location>
</feature>
<evidence type="ECO:0000256" key="2">
    <source>
        <dbReference type="ARBA" id="ARBA00023125"/>
    </source>
</evidence>
<dbReference type="InterPro" id="IPR037171">
    <property type="entry name" value="NagB/RpiA_transferase-like"/>
</dbReference>
<organism evidence="5 6">
    <name type="scientific">Rhizobium soli</name>
    <dbReference type="NCBI Taxonomy" id="424798"/>
    <lineage>
        <taxon>Bacteria</taxon>
        <taxon>Pseudomonadati</taxon>
        <taxon>Pseudomonadota</taxon>
        <taxon>Alphaproteobacteria</taxon>
        <taxon>Hyphomicrobiales</taxon>
        <taxon>Rhizobiaceae</taxon>
        <taxon>Rhizobium/Agrobacterium group</taxon>
        <taxon>Rhizobium</taxon>
    </lineage>
</organism>
<dbReference type="Gene3D" id="3.40.50.1360">
    <property type="match status" value="1"/>
</dbReference>
<dbReference type="RefSeq" id="WP_062458661.1">
    <property type="nucleotide sequence ID" value="NZ_JACHBU010000006.1"/>
</dbReference>
<dbReference type="Pfam" id="PF00455">
    <property type="entry name" value="DeoRC"/>
    <property type="match status" value="1"/>
</dbReference>
<dbReference type="EMBL" id="JACHBU010000006">
    <property type="protein sequence ID" value="MBB6509913.1"/>
    <property type="molecule type" value="Genomic_DNA"/>
</dbReference>
<keyword evidence="3" id="KW-0804">Transcription</keyword>
<dbReference type="SMART" id="SM01134">
    <property type="entry name" value="DeoRC"/>
    <property type="match status" value="1"/>
</dbReference>
<dbReference type="PROSITE" id="PS00894">
    <property type="entry name" value="HTH_DEOR_1"/>
    <property type="match status" value="1"/>
</dbReference>
<evidence type="ECO:0000313" key="5">
    <source>
        <dbReference type="EMBL" id="MBB6509913.1"/>
    </source>
</evidence>
<dbReference type="Pfam" id="PF08220">
    <property type="entry name" value="HTH_DeoR"/>
    <property type="match status" value="1"/>
</dbReference>
<name>A0A7X0MUZ1_9HYPH</name>
<dbReference type="GO" id="GO:0003700">
    <property type="term" value="F:DNA-binding transcription factor activity"/>
    <property type="evidence" value="ECO:0007669"/>
    <property type="project" value="InterPro"/>
</dbReference>
<comment type="caution">
    <text evidence="5">The sequence shown here is derived from an EMBL/GenBank/DDBJ whole genome shotgun (WGS) entry which is preliminary data.</text>
</comment>
<dbReference type="InterPro" id="IPR001034">
    <property type="entry name" value="DeoR_HTH"/>
</dbReference>
<sequence length="259" mass="28208">MKREERHQRIINLLIEKRTVDLDDLAELFAISKMTVHRDLDELEQAGVLRKVRGGATIDAGTQFESDFRIRERQDHAAKHAISKAAVDLVEPGMTVMVNDGSMAAVLGEALADKRPLTVITNNAAVMERLKTETGITLIALGGVYSPKFNAFFGVVTEEALSRLRADVAFISTPAVASGQAYHMDDAVIRVKRAMMASSARAYLLVNHERIGQTALHVLAGLDQFDAVITNHQPEAQLLRDIEDTGVTLTIASSGGSHP</sequence>
<gene>
    <name evidence="5" type="ORF">F4695_003297</name>
</gene>
<keyword evidence="1" id="KW-0805">Transcription regulation</keyword>
<reference evidence="5 6" key="1">
    <citation type="submission" date="2020-08" db="EMBL/GenBank/DDBJ databases">
        <title>The Agave Microbiome: Exploring the role of microbial communities in plant adaptations to desert environments.</title>
        <authorList>
            <person name="Partida-Martinez L.P."/>
        </authorList>
    </citation>
    <scope>NUCLEOTIDE SEQUENCE [LARGE SCALE GENOMIC DNA]</scope>
    <source>
        <strain evidence="5 6">AS3.12</strain>
    </source>
</reference>
<dbReference type="PRINTS" id="PR00037">
    <property type="entry name" value="HTHLACR"/>
</dbReference>
<dbReference type="PANTHER" id="PTHR30363:SF44">
    <property type="entry name" value="AGA OPERON TRANSCRIPTIONAL REPRESSOR-RELATED"/>
    <property type="match status" value="1"/>
</dbReference>
<evidence type="ECO:0000259" key="4">
    <source>
        <dbReference type="PROSITE" id="PS51000"/>
    </source>
</evidence>
<evidence type="ECO:0000313" key="6">
    <source>
        <dbReference type="Proteomes" id="UP000585437"/>
    </source>
</evidence>
<dbReference type="SUPFAM" id="SSF46785">
    <property type="entry name" value="Winged helix' DNA-binding domain"/>
    <property type="match status" value="1"/>
</dbReference>
<dbReference type="Gene3D" id="1.10.10.10">
    <property type="entry name" value="Winged helix-like DNA-binding domain superfamily/Winged helix DNA-binding domain"/>
    <property type="match status" value="1"/>
</dbReference>
<evidence type="ECO:0000256" key="3">
    <source>
        <dbReference type="ARBA" id="ARBA00023163"/>
    </source>
</evidence>
<dbReference type="InterPro" id="IPR014036">
    <property type="entry name" value="DeoR-like_C"/>
</dbReference>
<dbReference type="InterPro" id="IPR036388">
    <property type="entry name" value="WH-like_DNA-bd_sf"/>
</dbReference>
<dbReference type="InterPro" id="IPR050313">
    <property type="entry name" value="Carb_Metab_HTH_regulators"/>
</dbReference>
<accession>A0A7X0MUZ1</accession>
<keyword evidence="6" id="KW-1185">Reference proteome</keyword>
<dbReference type="PANTHER" id="PTHR30363">
    <property type="entry name" value="HTH-TYPE TRANSCRIPTIONAL REGULATOR SRLR-RELATED"/>
    <property type="match status" value="1"/>
</dbReference>
<keyword evidence="2" id="KW-0238">DNA-binding</keyword>
<dbReference type="SMART" id="SM00420">
    <property type="entry name" value="HTH_DEOR"/>
    <property type="match status" value="1"/>
</dbReference>
<protein>
    <submittedName>
        <fullName evidence="5">DeoR/GlpR family transcriptional regulator of sugar metabolism</fullName>
    </submittedName>
</protein>
<dbReference type="SUPFAM" id="SSF100950">
    <property type="entry name" value="NagB/RpiA/CoA transferase-like"/>
    <property type="match status" value="1"/>
</dbReference>
<evidence type="ECO:0000256" key="1">
    <source>
        <dbReference type="ARBA" id="ARBA00023015"/>
    </source>
</evidence>
<dbReference type="InterPro" id="IPR036390">
    <property type="entry name" value="WH_DNA-bd_sf"/>
</dbReference>